<dbReference type="PIRSF" id="PIRSF001217">
    <property type="entry name" value="Protease_4_SppA"/>
    <property type="match status" value="1"/>
</dbReference>
<dbReference type="SUPFAM" id="SSF52096">
    <property type="entry name" value="ClpP/crotonase"/>
    <property type="match status" value="2"/>
</dbReference>
<dbReference type="PANTHER" id="PTHR33209:SF1">
    <property type="entry name" value="PEPTIDASE S49 DOMAIN-CONTAINING PROTEIN"/>
    <property type="match status" value="1"/>
</dbReference>
<dbReference type="InterPro" id="IPR004635">
    <property type="entry name" value="Pept_S49_SppA"/>
</dbReference>
<dbReference type="RefSeq" id="WP_345254107.1">
    <property type="nucleotide sequence ID" value="NZ_BAABGY010000005.1"/>
</dbReference>
<dbReference type="InterPro" id="IPR047272">
    <property type="entry name" value="S49_SppA_C"/>
</dbReference>
<keyword evidence="4" id="KW-0378">Hydrolase</keyword>
<comment type="caution">
    <text evidence="8">The sequence shown here is derived from an EMBL/GenBank/DDBJ whole genome shotgun (WGS) entry which is preliminary data.</text>
</comment>
<dbReference type="NCBIfam" id="TIGR00706">
    <property type="entry name" value="SppA_dom"/>
    <property type="match status" value="1"/>
</dbReference>
<keyword evidence="5" id="KW-0720">Serine protease</keyword>
<evidence type="ECO:0000256" key="1">
    <source>
        <dbReference type="ARBA" id="ARBA00004370"/>
    </source>
</evidence>
<organism evidence="8 9">
    <name type="scientific">Flaviaesturariibacter amylovorans</name>
    <dbReference type="NCBI Taxonomy" id="1084520"/>
    <lineage>
        <taxon>Bacteria</taxon>
        <taxon>Pseudomonadati</taxon>
        <taxon>Bacteroidota</taxon>
        <taxon>Chitinophagia</taxon>
        <taxon>Chitinophagales</taxon>
        <taxon>Chitinophagaceae</taxon>
        <taxon>Flaviaestuariibacter</taxon>
    </lineage>
</organism>
<evidence type="ECO:0000256" key="4">
    <source>
        <dbReference type="ARBA" id="ARBA00022801"/>
    </source>
</evidence>
<dbReference type="PANTHER" id="PTHR33209">
    <property type="entry name" value="PROTEASE 4"/>
    <property type="match status" value="1"/>
</dbReference>
<dbReference type="CDD" id="cd07023">
    <property type="entry name" value="S49_Sppa_N_C"/>
    <property type="match status" value="1"/>
</dbReference>
<evidence type="ECO:0000313" key="8">
    <source>
        <dbReference type="EMBL" id="GAA4324180.1"/>
    </source>
</evidence>
<dbReference type="CDD" id="cd07018">
    <property type="entry name" value="S49_SppA_67K_type"/>
    <property type="match status" value="1"/>
</dbReference>
<dbReference type="EMBL" id="BAABGY010000005">
    <property type="protein sequence ID" value="GAA4324180.1"/>
    <property type="molecule type" value="Genomic_DNA"/>
</dbReference>
<comment type="similarity">
    <text evidence="2">Belongs to the peptidase S49 family.</text>
</comment>
<keyword evidence="9" id="KW-1185">Reference proteome</keyword>
<dbReference type="NCBIfam" id="TIGR00705">
    <property type="entry name" value="SppA_67K"/>
    <property type="match status" value="1"/>
</dbReference>
<evidence type="ECO:0000256" key="5">
    <source>
        <dbReference type="ARBA" id="ARBA00022825"/>
    </source>
</evidence>
<evidence type="ECO:0000259" key="7">
    <source>
        <dbReference type="Pfam" id="PF01343"/>
    </source>
</evidence>
<keyword evidence="3" id="KW-0645">Protease</keyword>
<dbReference type="InterPro" id="IPR047217">
    <property type="entry name" value="S49_SppA_67K_type_N"/>
</dbReference>
<dbReference type="InterPro" id="IPR002142">
    <property type="entry name" value="Peptidase_S49"/>
</dbReference>
<comment type="subcellular location">
    <subcellularLocation>
        <location evidence="1">Membrane</location>
    </subcellularLocation>
</comment>
<dbReference type="Pfam" id="PF01343">
    <property type="entry name" value="Peptidase_S49"/>
    <property type="match status" value="2"/>
</dbReference>
<reference evidence="9" key="1">
    <citation type="journal article" date="2019" name="Int. J. Syst. Evol. Microbiol.">
        <title>The Global Catalogue of Microorganisms (GCM) 10K type strain sequencing project: providing services to taxonomists for standard genome sequencing and annotation.</title>
        <authorList>
            <consortium name="The Broad Institute Genomics Platform"/>
            <consortium name="The Broad Institute Genome Sequencing Center for Infectious Disease"/>
            <person name="Wu L."/>
            <person name="Ma J."/>
        </authorList>
    </citation>
    <scope>NUCLEOTIDE SEQUENCE [LARGE SCALE GENOMIC DNA]</scope>
    <source>
        <strain evidence="9">JCM 17919</strain>
    </source>
</reference>
<feature type="domain" description="Peptidase S49" evidence="7">
    <location>
        <begin position="364"/>
        <end position="514"/>
    </location>
</feature>
<sequence>MRAFFKIFFASFLALIVFTAILFFFFIAVVGAMASKDAPQVAERSVLQIDLSEHFSEQARNNPLSRLSGGERSAPGLYDVVRLIRHAATDEKISGIYLVANDNANGYAASEELRAELLAFRQKKKFVIAHGDRMSQKAYYVASGADRVYLSPQGALDWKGLSVELLFFKNALDRLNIRPQVFYAGKFKSATEPFRAERMTPENRLQTTEWLNDLYNVVLQRAAAARRTDTARLRRIANEGLVQNADDALREGLVDALKYDDQVRDELKGKVGAGKYDKLHFITLDDYKEVAAYRGSGDRIALIYAEGNIIDGKGDNESIGDADYIKWIRKARLDKSIKAIVFRVNSGGGSALASEHIWRELTLAKADKPLVVSFGDVAASGGYYIGTAADSIFALPNTITGSIGVFTMIPEMGGFFNEKLGITFDGVKTGTYADAPNVFRPMTAAEGALAQREVDRIYSVFKQRVATGRRKDIAYIDSIAQGRVYSGARALELGLVDRIGSLDDAVRCAARLAKTDGYRLREYPEEKGWFSELLDREKEEPAVHLQKQLGAEQFAAFRQLVELNRLCRIPQARVPFQLQVR</sequence>
<protein>
    <submittedName>
        <fullName evidence="8">Signal peptide peptidase SppA</fullName>
    </submittedName>
</protein>
<dbReference type="Gene3D" id="3.90.226.10">
    <property type="entry name" value="2-enoyl-CoA Hydratase, Chain A, domain 1"/>
    <property type="match status" value="2"/>
</dbReference>
<dbReference type="InterPro" id="IPR004634">
    <property type="entry name" value="Pept_S49_pIV"/>
</dbReference>
<dbReference type="Gene3D" id="6.20.330.10">
    <property type="match status" value="1"/>
</dbReference>
<dbReference type="Proteomes" id="UP001501725">
    <property type="component" value="Unassembled WGS sequence"/>
</dbReference>
<keyword evidence="6" id="KW-0472">Membrane</keyword>
<name>A0ABP8GGU9_9BACT</name>
<evidence type="ECO:0000313" key="9">
    <source>
        <dbReference type="Proteomes" id="UP001501725"/>
    </source>
</evidence>
<gene>
    <name evidence="8" type="primary">sppA</name>
    <name evidence="8" type="ORF">GCM10023184_11420</name>
</gene>
<evidence type="ECO:0000256" key="2">
    <source>
        <dbReference type="ARBA" id="ARBA00008683"/>
    </source>
</evidence>
<evidence type="ECO:0000256" key="3">
    <source>
        <dbReference type="ARBA" id="ARBA00022670"/>
    </source>
</evidence>
<evidence type="ECO:0000256" key="6">
    <source>
        <dbReference type="ARBA" id="ARBA00023136"/>
    </source>
</evidence>
<accession>A0ABP8GGU9</accession>
<dbReference type="InterPro" id="IPR029045">
    <property type="entry name" value="ClpP/crotonase-like_dom_sf"/>
</dbReference>
<proteinExistence type="inferred from homology"/>
<feature type="domain" description="Peptidase S49" evidence="7">
    <location>
        <begin position="120"/>
        <end position="271"/>
    </location>
</feature>